<evidence type="ECO:0000313" key="3">
    <source>
        <dbReference type="Proteomes" id="UP000179344"/>
    </source>
</evidence>
<dbReference type="PROSITE" id="PS51257">
    <property type="entry name" value="PROKAR_LIPOPROTEIN"/>
    <property type="match status" value="1"/>
</dbReference>
<organism evidence="2 3">
    <name type="scientific">Candidatus Muproteobacteria bacterium RBG_16_65_31</name>
    <dbReference type="NCBI Taxonomy" id="1817759"/>
    <lineage>
        <taxon>Bacteria</taxon>
        <taxon>Pseudomonadati</taxon>
        <taxon>Pseudomonadota</taxon>
        <taxon>Candidatus Muproteobacteria</taxon>
    </lineage>
</organism>
<dbReference type="Gene3D" id="2.40.160.20">
    <property type="match status" value="1"/>
</dbReference>
<gene>
    <name evidence="2" type="ORF">A2V92_04525</name>
</gene>
<proteinExistence type="predicted"/>
<dbReference type="Pfam" id="PF03922">
    <property type="entry name" value="OmpW"/>
    <property type="match status" value="1"/>
</dbReference>
<dbReference type="PANTHER" id="PTHR36920">
    <property type="match status" value="1"/>
</dbReference>
<evidence type="ECO:0000256" key="1">
    <source>
        <dbReference type="SAM" id="SignalP"/>
    </source>
</evidence>
<feature type="signal peptide" evidence="1">
    <location>
        <begin position="1"/>
        <end position="28"/>
    </location>
</feature>
<evidence type="ECO:0000313" key="2">
    <source>
        <dbReference type="EMBL" id="OGI42538.1"/>
    </source>
</evidence>
<dbReference type="SUPFAM" id="SSF56925">
    <property type="entry name" value="OMPA-like"/>
    <property type="match status" value="1"/>
</dbReference>
<protein>
    <recommendedName>
        <fullName evidence="4">Outer membrane protein OmpW</fullName>
    </recommendedName>
</protein>
<dbReference type="PANTHER" id="PTHR36920:SF1">
    <property type="entry name" value="OUTER MEMBRANE PROTEIN W"/>
    <property type="match status" value="1"/>
</dbReference>
<feature type="chain" id="PRO_5009225443" description="Outer membrane protein OmpW" evidence="1">
    <location>
        <begin position="29"/>
        <end position="218"/>
    </location>
</feature>
<sequence>MHKYVRTFSIVPSVLAGCLIGVSPAALAVNQGDWLVRVGAAHVSPNDSSGGLTADPSIKVGVDSSTGLGLNLTYMVSPNMGIEVLGALPFKHDINGAGSLASAGKIAETKQLPPTVVALYNFAPKANIRPYAGVGINYTTFFSEKTTGALAGVSLKLDDSWGLAGEVGVDVDINKNWFFNASVWYMDINTTAKLGSGLGSVDVQIDPWAFFVGVGTRF</sequence>
<keyword evidence="1" id="KW-0732">Signal</keyword>
<evidence type="ECO:0008006" key="4">
    <source>
        <dbReference type="Google" id="ProtNLM"/>
    </source>
</evidence>
<dbReference type="InterPro" id="IPR011250">
    <property type="entry name" value="OMP/PagP_B-barrel"/>
</dbReference>
<dbReference type="InterPro" id="IPR005618">
    <property type="entry name" value="OMPW"/>
</dbReference>
<comment type="caution">
    <text evidence="2">The sequence shown here is derived from an EMBL/GenBank/DDBJ whole genome shotgun (WGS) entry which is preliminary data.</text>
</comment>
<dbReference type="GO" id="GO:0019867">
    <property type="term" value="C:outer membrane"/>
    <property type="evidence" value="ECO:0007669"/>
    <property type="project" value="InterPro"/>
</dbReference>
<dbReference type="EMBL" id="MFST01000148">
    <property type="protein sequence ID" value="OGI42538.1"/>
    <property type="molecule type" value="Genomic_DNA"/>
</dbReference>
<dbReference type="Proteomes" id="UP000179344">
    <property type="component" value="Unassembled WGS sequence"/>
</dbReference>
<reference evidence="2 3" key="1">
    <citation type="journal article" date="2016" name="Nat. Commun.">
        <title>Thousands of microbial genomes shed light on interconnected biogeochemical processes in an aquifer system.</title>
        <authorList>
            <person name="Anantharaman K."/>
            <person name="Brown C.T."/>
            <person name="Hug L.A."/>
            <person name="Sharon I."/>
            <person name="Castelle C.J."/>
            <person name="Probst A.J."/>
            <person name="Thomas B.C."/>
            <person name="Singh A."/>
            <person name="Wilkins M.J."/>
            <person name="Karaoz U."/>
            <person name="Brodie E.L."/>
            <person name="Williams K.H."/>
            <person name="Hubbard S.S."/>
            <person name="Banfield J.F."/>
        </authorList>
    </citation>
    <scope>NUCLEOTIDE SEQUENCE [LARGE SCALE GENOMIC DNA]</scope>
</reference>
<accession>A0A1F6TBM3</accession>
<dbReference type="AlphaFoldDB" id="A0A1F6TBM3"/>
<name>A0A1F6TBM3_9PROT</name>
<dbReference type="GO" id="GO:0055085">
    <property type="term" value="P:transmembrane transport"/>
    <property type="evidence" value="ECO:0007669"/>
    <property type="project" value="TreeGrafter"/>
</dbReference>